<name>A0A168FA02_9BACL</name>
<dbReference type="STRING" id="494026.PGLA_21475"/>
<keyword evidence="3" id="KW-1185">Reference proteome</keyword>
<protein>
    <submittedName>
        <fullName evidence="2">Uncharacterized protein</fullName>
    </submittedName>
</protein>
<feature type="coiled-coil region" evidence="1">
    <location>
        <begin position="23"/>
        <end position="50"/>
    </location>
</feature>
<dbReference type="AlphaFoldDB" id="A0A168FA02"/>
<evidence type="ECO:0000313" key="3">
    <source>
        <dbReference type="Proteomes" id="UP000076967"/>
    </source>
</evidence>
<reference evidence="2 3" key="1">
    <citation type="submission" date="2016-03" db="EMBL/GenBank/DDBJ databases">
        <title>Draft genome sequence of Paenibacillus glacialis DSM 22343.</title>
        <authorList>
            <person name="Shin S.-K."/>
            <person name="Yi H."/>
        </authorList>
    </citation>
    <scope>NUCLEOTIDE SEQUENCE [LARGE SCALE GENOMIC DNA]</scope>
    <source>
        <strain evidence="2 3">DSM 22343</strain>
    </source>
</reference>
<comment type="caution">
    <text evidence="2">The sequence shown here is derived from an EMBL/GenBank/DDBJ whole genome shotgun (WGS) entry which is preliminary data.</text>
</comment>
<gene>
    <name evidence="2" type="ORF">PGLA_21475</name>
</gene>
<keyword evidence="1" id="KW-0175">Coiled coil</keyword>
<organism evidence="2 3">
    <name type="scientific">Paenibacillus glacialis</name>
    <dbReference type="NCBI Taxonomy" id="494026"/>
    <lineage>
        <taxon>Bacteria</taxon>
        <taxon>Bacillati</taxon>
        <taxon>Bacillota</taxon>
        <taxon>Bacilli</taxon>
        <taxon>Bacillales</taxon>
        <taxon>Paenibacillaceae</taxon>
        <taxon>Paenibacillus</taxon>
    </lineage>
</organism>
<accession>A0A168FA02</accession>
<evidence type="ECO:0000256" key="1">
    <source>
        <dbReference type="SAM" id="Coils"/>
    </source>
</evidence>
<dbReference type="Proteomes" id="UP000076967">
    <property type="component" value="Unassembled WGS sequence"/>
</dbReference>
<proteinExistence type="predicted"/>
<dbReference type="RefSeq" id="WP_068536873.1">
    <property type="nucleotide sequence ID" value="NZ_LVJH01000058.1"/>
</dbReference>
<sequence>MLYQNNDNIVKMHLINLQQDAERSRIVHQVRATEKELSQLNRKTKRTTKERQSIIGRLFNMGNRMF</sequence>
<evidence type="ECO:0000313" key="2">
    <source>
        <dbReference type="EMBL" id="OAB35999.1"/>
    </source>
</evidence>
<dbReference type="EMBL" id="LVJH01000058">
    <property type="protein sequence ID" value="OAB35999.1"/>
    <property type="molecule type" value="Genomic_DNA"/>
</dbReference>